<sequence length="68" mass="7904">MLANWTDPGQLSDDTGLYGEYDGLISMKSWIYTRFSAIYSDTYCIIFHFLDDSIYIMVFYNIAAYSCL</sequence>
<accession>A0A1R1EL58</accession>
<dbReference type="EMBL" id="MRTP01000006">
    <property type="protein sequence ID" value="OMF52547.1"/>
    <property type="molecule type" value="Genomic_DNA"/>
</dbReference>
<organism evidence="1 2">
    <name type="scientific">Paenibacillus rhizosphaerae</name>
    <dbReference type="NCBI Taxonomy" id="297318"/>
    <lineage>
        <taxon>Bacteria</taxon>
        <taxon>Bacillati</taxon>
        <taxon>Bacillota</taxon>
        <taxon>Bacilli</taxon>
        <taxon>Bacillales</taxon>
        <taxon>Paenibacillaceae</taxon>
        <taxon>Paenibacillus</taxon>
    </lineage>
</organism>
<dbReference type="Proteomes" id="UP000187172">
    <property type="component" value="Unassembled WGS sequence"/>
</dbReference>
<comment type="caution">
    <text evidence="1">The sequence shown here is derived from an EMBL/GenBank/DDBJ whole genome shotgun (WGS) entry which is preliminary data.</text>
</comment>
<dbReference type="AlphaFoldDB" id="A0A1R1EL58"/>
<evidence type="ECO:0000313" key="2">
    <source>
        <dbReference type="Proteomes" id="UP000187172"/>
    </source>
</evidence>
<dbReference type="STRING" id="297318.BK138_20850"/>
<proteinExistence type="predicted"/>
<name>A0A1R1EL58_9BACL</name>
<keyword evidence="2" id="KW-1185">Reference proteome</keyword>
<reference evidence="1 2" key="1">
    <citation type="submission" date="2016-11" db="EMBL/GenBank/DDBJ databases">
        <title>Paenibacillus species isolates.</title>
        <authorList>
            <person name="Beno S.M."/>
        </authorList>
    </citation>
    <scope>NUCLEOTIDE SEQUENCE [LARGE SCALE GENOMIC DNA]</scope>
    <source>
        <strain evidence="1 2">FSL R5-0378</strain>
    </source>
</reference>
<gene>
    <name evidence="1" type="ORF">BK138_20850</name>
</gene>
<evidence type="ECO:0000313" key="1">
    <source>
        <dbReference type="EMBL" id="OMF52547.1"/>
    </source>
</evidence>
<protein>
    <submittedName>
        <fullName evidence="1">Uncharacterized protein</fullName>
    </submittedName>
</protein>